<feature type="coiled-coil region" evidence="1">
    <location>
        <begin position="30"/>
        <end position="57"/>
    </location>
</feature>
<evidence type="ECO:0000313" key="3">
    <source>
        <dbReference type="EMBL" id="KAH0878472.1"/>
    </source>
</evidence>
<evidence type="ECO:0000256" key="2">
    <source>
        <dbReference type="SAM" id="Phobius"/>
    </source>
</evidence>
<gene>
    <name evidence="3" type="ORF">HID58_065866</name>
</gene>
<feature type="transmembrane region" description="Helical" evidence="2">
    <location>
        <begin position="322"/>
        <end position="349"/>
    </location>
</feature>
<comment type="caution">
    <text evidence="3">The sequence shown here is derived from an EMBL/GenBank/DDBJ whole genome shotgun (WGS) entry which is preliminary data.</text>
</comment>
<protein>
    <submittedName>
        <fullName evidence="3">Uncharacterized protein</fullName>
    </submittedName>
</protein>
<dbReference type="Proteomes" id="UP000824890">
    <property type="component" value="Unassembled WGS sequence"/>
</dbReference>
<organism evidence="3 4">
    <name type="scientific">Brassica napus</name>
    <name type="common">Rape</name>
    <dbReference type="NCBI Taxonomy" id="3708"/>
    <lineage>
        <taxon>Eukaryota</taxon>
        <taxon>Viridiplantae</taxon>
        <taxon>Streptophyta</taxon>
        <taxon>Embryophyta</taxon>
        <taxon>Tracheophyta</taxon>
        <taxon>Spermatophyta</taxon>
        <taxon>Magnoliopsida</taxon>
        <taxon>eudicotyledons</taxon>
        <taxon>Gunneridae</taxon>
        <taxon>Pentapetalae</taxon>
        <taxon>rosids</taxon>
        <taxon>malvids</taxon>
        <taxon>Brassicales</taxon>
        <taxon>Brassicaceae</taxon>
        <taxon>Brassiceae</taxon>
        <taxon>Brassica</taxon>
    </lineage>
</organism>
<keyword evidence="1" id="KW-0175">Coiled coil</keyword>
<feature type="transmembrane region" description="Helical" evidence="2">
    <location>
        <begin position="279"/>
        <end position="302"/>
    </location>
</feature>
<keyword evidence="2" id="KW-0812">Transmembrane</keyword>
<evidence type="ECO:0000256" key="1">
    <source>
        <dbReference type="SAM" id="Coils"/>
    </source>
</evidence>
<proteinExistence type="predicted"/>
<dbReference type="EMBL" id="JAGKQM010000015">
    <property type="protein sequence ID" value="KAH0878472.1"/>
    <property type="molecule type" value="Genomic_DNA"/>
</dbReference>
<reference evidence="3 4" key="1">
    <citation type="submission" date="2021-05" db="EMBL/GenBank/DDBJ databases">
        <title>Genome Assembly of Synthetic Allotetraploid Brassica napus Reveals Homoeologous Exchanges between Subgenomes.</title>
        <authorList>
            <person name="Davis J.T."/>
        </authorList>
    </citation>
    <scope>NUCLEOTIDE SEQUENCE [LARGE SCALE GENOMIC DNA]</scope>
    <source>
        <strain evidence="4">cv. Da-Ae</strain>
        <tissue evidence="3">Seedling</tissue>
    </source>
</reference>
<keyword evidence="4" id="KW-1185">Reference proteome</keyword>
<name>A0ABQ7ZE21_BRANA</name>
<sequence length="483" mass="57942">MGETVLYSGFLWDDGLHFRQPWAFCVQQEVERQRGEVKELAEEIAKLKRLITSTSLNTSLCLLRERTLVKTCLKVLNPHPKQETHQKTSFVYFIKNIKQSSHTPSNLCLLGKLLKRGQSPIQLVNLFVNCPHQFQRSFHQLHNISQLNRLLTRFYSIPSCSFTRFCLFLARNYILVVHVLKKDLIACIQTLLPTVHSYIRFINIVFIFQNVIQEPFFLWSSGGDDAVDILITLVLPQYYSCSTLVHRWIPILVCFLFSFSICLFFFRTCIHFVLSIWRFFFRIFMVLVRTLLLSIWFFLFFFRTLIPFISRSGFLIHFISRSSFLILFIYISGFLILFISRSGFLILFISRTLVQCRRSSFCNHIKRLRHLRRILRRVLSRLLRRDIRRLSHLHRDIRRLCHQFIRRLCRRFNSLHRPRFTLLRRRVLHIFSRAHLCKLHSRTLFLRWILLPLTPSRFDHHRNRKISPDSISDSHRIKLDFRN</sequence>
<feature type="transmembrane region" description="Helical" evidence="2">
    <location>
        <begin position="248"/>
        <end position="267"/>
    </location>
</feature>
<keyword evidence="2" id="KW-1133">Transmembrane helix</keyword>
<evidence type="ECO:0000313" key="4">
    <source>
        <dbReference type="Proteomes" id="UP000824890"/>
    </source>
</evidence>
<keyword evidence="2" id="KW-0472">Membrane</keyword>
<accession>A0ABQ7ZE21</accession>